<accession>A0A9E6RHR0</accession>
<keyword evidence="3" id="KW-1185">Reference proteome</keyword>
<dbReference type="EMBL" id="CP081869">
    <property type="protein sequence ID" value="QZO01641.1"/>
    <property type="molecule type" value="Genomic_DNA"/>
</dbReference>
<sequence>MLSKPSGKWLAFAALLSLGAAGAGTPDAAFAGETGKIKTRAVLVTTKQTMTTLEDVKDHTLLYLEQDGMIVSAGGGFLEKARYQLFYLSDSSSMVAGGYKTFTTADGSKVFAKFSDTEQAPPIYKGTVEFTGGTGKYAGLKGKGVWTYTTISDAVAMDEMEGEYELP</sequence>
<evidence type="ECO:0000256" key="1">
    <source>
        <dbReference type="SAM" id="SignalP"/>
    </source>
</evidence>
<keyword evidence="1" id="KW-0732">Signal</keyword>
<dbReference type="AlphaFoldDB" id="A0A9E6RHR0"/>
<dbReference type="KEGG" id="cmet:K6K41_09695"/>
<evidence type="ECO:0000313" key="3">
    <source>
        <dbReference type="Proteomes" id="UP000825701"/>
    </source>
</evidence>
<gene>
    <name evidence="2" type="ORF">K6K41_09695</name>
</gene>
<organism evidence="2 3">
    <name type="scientific">Chenggangzhangella methanolivorans</name>
    <dbReference type="NCBI Taxonomy" id="1437009"/>
    <lineage>
        <taxon>Bacteria</taxon>
        <taxon>Pseudomonadati</taxon>
        <taxon>Pseudomonadota</taxon>
        <taxon>Alphaproteobacteria</taxon>
        <taxon>Hyphomicrobiales</taxon>
        <taxon>Methylopilaceae</taxon>
        <taxon>Chenggangzhangella</taxon>
    </lineage>
</organism>
<protein>
    <submittedName>
        <fullName evidence="2">Uncharacterized protein</fullName>
    </submittedName>
</protein>
<dbReference type="RefSeq" id="WP_261404943.1">
    <property type="nucleotide sequence ID" value="NZ_CP081869.1"/>
</dbReference>
<dbReference type="Proteomes" id="UP000825701">
    <property type="component" value="Chromosome"/>
</dbReference>
<feature type="signal peptide" evidence="1">
    <location>
        <begin position="1"/>
        <end position="23"/>
    </location>
</feature>
<reference evidence="2" key="1">
    <citation type="submission" date="2021-08" db="EMBL/GenBank/DDBJ databases">
        <authorList>
            <person name="Zhang H."/>
            <person name="Xu M."/>
            <person name="Yu Z."/>
            <person name="Yang L."/>
            <person name="Cai Y."/>
        </authorList>
    </citation>
    <scope>NUCLEOTIDE SEQUENCE</scope>
    <source>
        <strain evidence="2">CHL1</strain>
    </source>
</reference>
<proteinExistence type="predicted"/>
<feature type="chain" id="PRO_5039353073" evidence="1">
    <location>
        <begin position="24"/>
        <end position="167"/>
    </location>
</feature>
<evidence type="ECO:0000313" key="2">
    <source>
        <dbReference type="EMBL" id="QZO01641.1"/>
    </source>
</evidence>
<name>A0A9E6RHR0_9HYPH</name>